<feature type="region of interest" description="Disordered" evidence="1">
    <location>
        <begin position="1"/>
        <end position="28"/>
    </location>
</feature>
<dbReference type="EMBL" id="AP021874">
    <property type="protein sequence ID" value="BBO66348.1"/>
    <property type="molecule type" value="Genomic_DNA"/>
</dbReference>
<feature type="compositionally biased region" description="Polar residues" evidence="1">
    <location>
        <begin position="11"/>
        <end position="28"/>
    </location>
</feature>
<feature type="compositionally biased region" description="Basic and acidic residues" evidence="1">
    <location>
        <begin position="1"/>
        <end position="10"/>
    </location>
</feature>
<name>A0A5K7YB13_9BACT</name>
<dbReference type="KEGG" id="dalk:DSCA_02780"/>
<dbReference type="Proteomes" id="UP000427906">
    <property type="component" value="Chromosome"/>
</dbReference>
<organism evidence="2 3">
    <name type="scientific">Desulfosarcina alkanivorans</name>
    <dbReference type="NCBI Taxonomy" id="571177"/>
    <lineage>
        <taxon>Bacteria</taxon>
        <taxon>Pseudomonadati</taxon>
        <taxon>Thermodesulfobacteriota</taxon>
        <taxon>Desulfobacteria</taxon>
        <taxon>Desulfobacterales</taxon>
        <taxon>Desulfosarcinaceae</taxon>
        <taxon>Desulfosarcina</taxon>
    </lineage>
</organism>
<evidence type="ECO:0008006" key="4">
    <source>
        <dbReference type="Google" id="ProtNLM"/>
    </source>
</evidence>
<keyword evidence="3" id="KW-1185">Reference proteome</keyword>
<dbReference type="Pfam" id="PF06074">
    <property type="entry name" value="Portal_Mu"/>
    <property type="match status" value="1"/>
</dbReference>
<sequence length="538" mass="60003">MERQNERTTSDEIATTADGNGPTTNSSTDGLVIAPLATAAALDPSVFSKVNATEAIPATWEERARKAWEYYIEEPLVKNCVNSWRTFAVGDEIKITSDDENVKNDAASLADRLNISAFVKDMILQLLVKGDAVGFKRYTKNGKDLEEVICVNPVSVKVKYAQGQMMEARQFPDDNPGIGEGLELPVDQVLHLKWDAPSFSPRGNSLVLPAFQSIELLRDYRRAEQAIAKRWATPFRLLKVGGAFGQKMVMPDQKMLEQVRNMVNKMDLKSGLVVPFYVTVETHGTEGQVLNVEDKVKEVKEDIIVALGLSRSLVTGDGPNFATASVSLQKMLVMIREIKQAARNILAWIFDDWAELKGYEDKTLQFLFNDLDLSDAVDVKRLLIELYDRKLISRSSLQLKMDLDPDIESANRENEKRSVDLLDEKQVKPIADMVLAGIMGVETAQEMLGLDPAKNPTGSRTEASWAGPFARGDRGDAVCDDCAHFDDERNHCRVQRNETTFDTPVCRFFDSKTVPSEIPSDQEGEVPEQTTACRECEK</sequence>
<evidence type="ECO:0000256" key="1">
    <source>
        <dbReference type="SAM" id="MobiDB-lite"/>
    </source>
</evidence>
<accession>A0A5K7YB13</accession>
<gene>
    <name evidence="2" type="ORF">DSCA_02780</name>
</gene>
<proteinExistence type="predicted"/>
<evidence type="ECO:0000313" key="2">
    <source>
        <dbReference type="EMBL" id="BBO66348.1"/>
    </source>
</evidence>
<protein>
    <recommendedName>
        <fullName evidence="4">Phage portal protein</fullName>
    </recommendedName>
</protein>
<dbReference type="RefSeq" id="WP_231716350.1">
    <property type="nucleotide sequence ID" value="NZ_AP021874.1"/>
</dbReference>
<dbReference type="InterPro" id="IPR009279">
    <property type="entry name" value="Portal_Mu"/>
</dbReference>
<feature type="region of interest" description="Disordered" evidence="1">
    <location>
        <begin position="514"/>
        <end position="538"/>
    </location>
</feature>
<evidence type="ECO:0000313" key="3">
    <source>
        <dbReference type="Proteomes" id="UP000427906"/>
    </source>
</evidence>
<reference evidence="2 3" key="1">
    <citation type="submission" date="2019-11" db="EMBL/GenBank/DDBJ databases">
        <title>Comparative genomics of hydrocarbon-degrading Desulfosarcina strains.</title>
        <authorList>
            <person name="Watanabe M."/>
            <person name="Kojima H."/>
            <person name="Fukui M."/>
        </authorList>
    </citation>
    <scope>NUCLEOTIDE SEQUENCE [LARGE SCALE GENOMIC DNA]</scope>
    <source>
        <strain evidence="2 3">PL12</strain>
    </source>
</reference>
<dbReference type="AlphaFoldDB" id="A0A5K7YB13"/>